<accession>A0A7W8B403</accession>
<sequence>MTPPTSRPWSKRGHAPMVPVRGRSRRRFSIAALARDKPCARSRLFFRPPTAYRPLAWWPTQLHVDRLP</sequence>
<name>A0A7W8B403_STRST</name>
<keyword evidence="3" id="KW-1185">Reference proteome</keyword>
<comment type="caution">
    <text evidence="2">The sequence shown here is derived from an EMBL/GenBank/DDBJ whole genome shotgun (WGS) entry which is preliminary data.</text>
</comment>
<dbReference type="Proteomes" id="UP000549009">
    <property type="component" value="Unassembled WGS sequence"/>
</dbReference>
<organism evidence="2 3">
    <name type="scientific">Streptomyces spectabilis</name>
    <dbReference type="NCBI Taxonomy" id="68270"/>
    <lineage>
        <taxon>Bacteria</taxon>
        <taxon>Bacillati</taxon>
        <taxon>Actinomycetota</taxon>
        <taxon>Actinomycetes</taxon>
        <taxon>Kitasatosporales</taxon>
        <taxon>Streptomycetaceae</taxon>
        <taxon>Streptomyces</taxon>
    </lineage>
</organism>
<proteinExistence type="predicted"/>
<protein>
    <submittedName>
        <fullName evidence="2">Uncharacterized protein</fullName>
    </submittedName>
</protein>
<evidence type="ECO:0000256" key="1">
    <source>
        <dbReference type="SAM" id="MobiDB-lite"/>
    </source>
</evidence>
<feature type="region of interest" description="Disordered" evidence="1">
    <location>
        <begin position="1"/>
        <end position="21"/>
    </location>
</feature>
<evidence type="ECO:0000313" key="3">
    <source>
        <dbReference type="Proteomes" id="UP000549009"/>
    </source>
</evidence>
<dbReference type="EMBL" id="JACHJD010000048">
    <property type="protein sequence ID" value="MBB5109944.1"/>
    <property type="molecule type" value="Genomic_DNA"/>
</dbReference>
<gene>
    <name evidence="2" type="ORF">FHS40_009074</name>
</gene>
<reference evidence="2 3" key="1">
    <citation type="submission" date="2020-08" db="EMBL/GenBank/DDBJ databases">
        <title>Genomic Encyclopedia of Type Strains, Phase III (KMG-III): the genomes of soil and plant-associated and newly described type strains.</title>
        <authorList>
            <person name="Whitman W."/>
        </authorList>
    </citation>
    <scope>NUCLEOTIDE SEQUENCE [LARGE SCALE GENOMIC DNA]</scope>
    <source>
        <strain evidence="2 3">CECT 3146</strain>
    </source>
</reference>
<dbReference type="AlphaFoldDB" id="A0A7W8B403"/>
<evidence type="ECO:0000313" key="2">
    <source>
        <dbReference type="EMBL" id="MBB5109944.1"/>
    </source>
</evidence>